<dbReference type="SUPFAM" id="SSF54637">
    <property type="entry name" value="Thioesterase/thiol ester dehydrase-isomerase"/>
    <property type="match status" value="1"/>
</dbReference>
<gene>
    <name evidence="2" type="primary">ORF22</name>
</gene>
<evidence type="ECO:0000259" key="1">
    <source>
        <dbReference type="Pfam" id="PF01575"/>
    </source>
</evidence>
<protein>
    <submittedName>
        <fullName evidence="2">Dehydratase</fullName>
    </submittedName>
</protein>
<dbReference type="Gene3D" id="3.10.129.10">
    <property type="entry name" value="Hotdog Thioesterase"/>
    <property type="match status" value="1"/>
</dbReference>
<dbReference type="InterPro" id="IPR029069">
    <property type="entry name" value="HotDog_dom_sf"/>
</dbReference>
<dbReference type="EMBL" id="AB474078">
    <property type="protein sequence ID" value="BAH79694.1"/>
    <property type="molecule type" value="Genomic_DNA"/>
</dbReference>
<name>C5NS15_METRE</name>
<dbReference type="PANTHER" id="PTHR42993">
    <property type="entry name" value="MAOC-LIKE DEHYDRATASE DOMAIN-CONTAINING PROTEIN"/>
    <property type="match status" value="1"/>
</dbReference>
<organism evidence="2">
    <name type="scientific">Metapseudomonas resinovorans</name>
    <name type="common">Pseudomonas resinovorans</name>
    <dbReference type="NCBI Taxonomy" id="53412"/>
    <lineage>
        <taxon>Bacteria</taxon>
        <taxon>Pseudomonadati</taxon>
        <taxon>Pseudomonadota</taxon>
        <taxon>Gammaproteobacteria</taxon>
        <taxon>Pseudomonadales</taxon>
        <taxon>Pseudomonadaceae</taxon>
        <taxon>Metapseudomonas</taxon>
    </lineage>
</organism>
<proteinExistence type="predicted"/>
<dbReference type="InterPro" id="IPR039375">
    <property type="entry name" value="NodN-like"/>
</dbReference>
<dbReference type="Pfam" id="PF01575">
    <property type="entry name" value="MaoC_dehydratas"/>
    <property type="match status" value="1"/>
</dbReference>
<dbReference type="AlphaFoldDB" id="C5NS15"/>
<dbReference type="CDD" id="cd03450">
    <property type="entry name" value="NodN"/>
    <property type="match status" value="1"/>
</dbReference>
<sequence length="159" mass="17215">MTMIFETPAALLTRVGEPLGHSDWLTLEQSRIDQFAEATGDHQWIHVDPVRAASGPFGACIAHGYLTLALVNLFLPQIVEVRGIAMGVNYGGERLRFPNVVRAGSRVRGSAQLIAAEEVKGGVQATIRVSVEIEGEERPGCVVDTTQPVLPRRVSALFL</sequence>
<evidence type="ECO:0000313" key="2">
    <source>
        <dbReference type="EMBL" id="BAH79694.1"/>
    </source>
</evidence>
<dbReference type="InterPro" id="IPR002539">
    <property type="entry name" value="MaoC-like_dom"/>
</dbReference>
<reference evidence="2" key="1">
    <citation type="submission" date="2008-12" db="EMBL/GenBank/DDBJ databases">
        <title>Steroid degradation genes.</title>
        <authorList>
            <person name="Horinouchi M."/>
            <person name="Kobayashi N."/>
            <person name="Hatori E."/>
            <person name="Nojiri H."/>
            <person name="Hayashi T."/>
            <person name="Kudo T."/>
        </authorList>
    </citation>
    <scope>NUCLEOTIDE SEQUENCE</scope>
    <source>
        <strain evidence="2">CA10</strain>
    </source>
</reference>
<dbReference type="PANTHER" id="PTHR42993:SF1">
    <property type="entry name" value="MAOC-LIKE DEHYDRATASE DOMAIN-CONTAINING PROTEIN"/>
    <property type="match status" value="1"/>
</dbReference>
<feature type="domain" description="MaoC-like" evidence="1">
    <location>
        <begin position="14"/>
        <end position="130"/>
    </location>
</feature>
<accession>C5NS15</accession>